<evidence type="ECO:0000313" key="2">
    <source>
        <dbReference type="Proteomes" id="UP000503004"/>
    </source>
</evidence>
<evidence type="ECO:0000313" key="1">
    <source>
        <dbReference type="EMBL" id="QJD29478.1"/>
    </source>
</evidence>
<dbReference type="Proteomes" id="UP000503004">
    <property type="component" value="Chromosome"/>
</dbReference>
<name>A0A858Q6I7_9GAMM</name>
<proteinExistence type="predicted"/>
<reference evidence="2" key="1">
    <citation type="submission" date="2019-12" db="EMBL/GenBank/DDBJ databases">
        <authorList>
            <person name="Awala S.I."/>
            <person name="Rhee S.K."/>
        </authorList>
    </citation>
    <scope>NUCLEOTIDE SEQUENCE [LARGE SCALE GENOMIC DNA]</scope>
    <source>
        <strain evidence="2">IM1</strain>
    </source>
</reference>
<gene>
    <name evidence="1" type="ORF">GNH96_05550</name>
</gene>
<accession>A0A858Q6I7</accession>
<dbReference type="AlphaFoldDB" id="A0A858Q6I7"/>
<keyword evidence="2" id="KW-1185">Reference proteome</keyword>
<organism evidence="1 2">
    <name type="scientific">Methylococcus geothermalis</name>
    <dbReference type="NCBI Taxonomy" id="2681310"/>
    <lineage>
        <taxon>Bacteria</taxon>
        <taxon>Pseudomonadati</taxon>
        <taxon>Pseudomonadota</taxon>
        <taxon>Gammaproteobacteria</taxon>
        <taxon>Methylococcales</taxon>
        <taxon>Methylococcaceae</taxon>
        <taxon>Methylococcus</taxon>
    </lineage>
</organism>
<protein>
    <submittedName>
        <fullName evidence="1">Uncharacterized protein</fullName>
    </submittedName>
</protein>
<dbReference type="KEGG" id="metu:GNH96_05550"/>
<sequence>MTTPIASRLHKAKTFLVLWGCGWKRRKLPSATSYRIEWQDPASGAWYGDRTALRLLKVQALAPYDRPESTGGRYCRRF</sequence>
<dbReference type="EMBL" id="CP046565">
    <property type="protein sequence ID" value="QJD29478.1"/>
    <property type="molecule type" value="Genomic_DNA"/>
</dbReference>
<dbReference type="RefSeq" id="WP_169602761.1">
    <property type="nucleotide sequence ID" value="NZ_CP046565.1"/>
</dbReference>